<dbReference type="GeneID" id="23630461"/>
<evidence type="ECO:0000256" key="1">
    <source>
        <dbReference type="ARBA" id="ARBA00004141"/>
    </source>
</evidence>
<keyword evidence="5" id="KW-1278">Translocase</keyword>
<dbReference type="PANTHER" id="PTHR11403">
    <property type="entry name" value="CYTOCHROME C OXIDASE SUBUNIT III"/>
    <property type="match status" value="1"/>
</dbReference>
<evidence type="ECO:0000256" key="9">
    <source>
        <dbReference type="SAM" id="Phobius"/>
    </source>
</evidence>
<dbReference type="InterPro" id="IPR024791">
    <property type="entry name" value="Cyt_c/ubiquinol_Oxase_su3"/>
</dbReference>
<feature type="transmembrane region" description="Helical" evidence="9">
    <location>
        <begin position="38"/>
        <end position="58"/>
    </location>
</feature>
<proteinExistence type="inferred from homology"/>
<organism evidence="11">
    <name type="scientific">Meloidogyne enterolobii</name>
    <name type="common">Root-knot nematode worm</name>
    <name type="synonym">Meloidogyne mayaguensis</name>
    <dbReference type="NCBI Taxonomy" id="390850"/>
    <lineage>
        <taxon>Eukaryota</taxon>
        <taxon>Metazoa</taxon>
        <taxon>Ecdysozoa</taxon>
        <taxon>Nematoda</taxon>
        <taxon>Chromadorea</taxon>
        <taxon>Rhabditida</taxon>
        <taxon>Tylenchina</taxon>
        <taxon>Tylenchomorpha</taxon>
        <taxon>Tylenchoidea</taxon>
        <taxon>Meloidogynidae</taxon>
        <taxon>Meloidogyninae</taxon>
        <taxon>Meloidogyne</taxon>
    </lineage>
</organism>
<keyword evidence="6 9" id="KW-1133">Transmembrane helix</keyword>
<comment type="subcellular location">
    <subcellularLocation>
        <location evidence="1">Membrane</location>
        <topology evidence="1">Multi-pass membrane protein</topology>
    </subcellularLocation>
</comment>
<feature type="transmembrane region" description="Helical" evidence="9">
    <location>
        <begin position="78"/>
        <end position="97"/>
    </location>
</feature>
<dbReference type="InterPro" id="IPR000298">
    <property type="entry name" value="Cyt_c_oxidase-like_su3"/>
</dbReference>
<evidence type="ECO:0000256" key="8">
    <source>
        <dbReference type="RuleBase" id="RU003375"/>
    </source>
</evidence>
<protein>
    <recommendedName>
        <fullName evidence="3 8">Cytochrome c oxidase subunit 3</fullName>
    </recommendedName>
</protein>
<dbReference type="InterPro" id="IPR033945">
    <property type="entry name" value="Cyt_c_oxase_su3_dom"/>
</dbReference>
<evidence type="ECO:0000256" key="3">
    <source>
        <dbReference type="ARBA" id="ARBA00015944"/>
    </source>
</evidence>
<evidence type="ECO:0000256" key="5">
    <source>
        <dbReference type="ARBA" id="ARBA00022967"/>
    </source>
</evidence>
<dbReference type="SUPFAM" id="SSF81452">
    <property type="entry name" value="Cytochrome c oxidase subunit III-like"/>
    <property type="match status" value="1"/>
</dbReference>
<feature type="transmembrane region" description="Helical" evidence="9">
    <location>
        <begin position="12"/>
        <end position="31"/>
    </location>
</feature>
<geneLocation type="mitochondrion" evidence="11"/>
<gene>
    <name evidence="11" type="primary">COX3</name>
</gene>
<feature type="domain" description="Heme-copper oxidase subunit III family profile" evidence="10">
    <location>
        <begin position="1"/>
        <end position="253"/>
    </location>
</feature>
<dbReference type="InterPro" id="IPR035973">
    <property type="entry name" value="Cyt_c_oxidase_su3-like_sf"/>
</dbReference>
<dbReference type="PANTHER" id="PTHR11403:SF7">
    <property type="entry name" value="CYTOCHROME C OXIDASE SUBUNIT 3"/>
    <property type="match status" value="1"/>
</dbReference>
<accession>A0A0C5AR01</accession>
<name>A0A0C5AR01_MELEN</name>
<dbReference type="GO" id="GO:0005739">
    <property type="term" value="C:mitochondrion"/>
    <property type="evidence" value="ECO:0007669"/>
    <property type="project" value="TreeGrafter"/>
</dbReference>
<dbReference type="AlphaFoldDB" id="A0A0C5AR01"/>
<comment type="similarity">
    <text evidence="2 8">Belongs to the cytochrome c oxidase subunit 3 family.</text>
</comment>
<dbReference type="CDD" id="cd01665">
    <property type="entry name" value="Cyt_c_Oxidase_III"/>
    <property type="match status" value="1"/>
</dbReference>
<sequence length="253" mass="30603">MIYFNILVESNYPIFLSLIMSGMFFSLLIFLKFNLSDLLLVSIFFVCLCLLMWLLNIFVEGLLGNHSYFMQDGFKISFYYFLFSELMFFFSLFWFFFDSSLIPMEEIGESWLPKGVEMVQPFSIPFLNSLILLSSAITLTWVHYNFLMLKKKMLFYFFTLLLGLMFLMLQFFEYKMMIFSMSDGVYGSLFYFMTGFHGLHVFFGLLFLLMNFFLLKKNNFVMNHHLSFEFSIIYWHFVDVVWLYLFIFLYWWS</sequence>
<reference evidence="11" key="1">
    <citation type="journal article" date="2015" name="Gene">
        <title>Mitochondrial genome plasticity among species of the nematode genus Meloidogyne (Nematoda: Tylenchina).</title>
        <authorList>
            <person name="Humphreys-Pereira D.A."/>
            <person name="Elling A.A."/>
        </authorList>
    </citation>
    <scope>NUCLEOTIDE SEQUENCE</scope>
</reference>
<feature type="transmembrane region" description="Helical" evidence="9">
    <location>
        <begin position="154"/>
        <end position="172"/>
    </location>
</feature>
<evidence type="ECO:0000256" key="7">
    <source>
        <dbReference type="ARBA" id="ARBA00023136"/>
    </source>
</evidence>
<dbReference type="GO" id="GO:0006123">
    <property type="term" value="P:mitochondrial electron transport, cytochrome c to oxygen"/>
    <property type="evidence" value="ECO:0007669"/>
    <property type="project" value="TreeGrafter"/>
</dbReference>
<keyword evidence="7 9" id="KW-0472">Membrane</keyword>
<evidence type="ECO:0000259" key="10">
    <source>
        <dbReference type="PROSITE" id="PS50253"/>
    </source>
</evidence>
<evidence type="ECO:0000256" key="4">
    <source>
        <dbReference type="ARBA" id="ARBA00022692"/>
    </source>
</evidence>
<dbReference type="InterPro" id="IPR013833">
    <property type="entry name" value="Cyt_c_oxidase_su3_a-hlx"/>
</dbReference>
<keyword evidence="8 11" id="KW-0496">Mitochondrion</keyword>
<feature type="transmembrane region" description="Helical" evidence="9">
    <location>
        <begin position="233"/>
        <end position="252"/>
    </location>
</feature>
<dbReference type="PROSITE" id="PS50253">
    <property type="entry name" value="COX3"/>
    <property type="match status" value="1"/>
</dbReference>
<feature type="transmembrane region" description="Helical" evidence="9">
    <location>
        <begin position="118"/>
        <end position="142"/>
    </location>
</feature>
<dbReference type="Pfam" id="PF00510">
    <property type="entry name" value="COX3"/>
    <property type="match status" value="1"/>
</dbReference>
<dbReference type="GO" id="GO:0004129">
    <property type="term" value="F:cytochrome-c oxidase activity"/>
    <property type="evidence" value="ECO:0007669"/>
    <property type="project" value="InterPro"/>
</dbReference>
<evidence type="ECO:0000256" key="6">
    <source>
        <dbReference type="ARBA" id="ARBA00022989"/>
    </source>
</evidence>
<dbReference type="RefSeq" id="YP_009122967.1">
    <property type="nucleotide sequence ID" value="NC_026555.1"/>
</dbReference>
<comment type="function">
    <text evidence="8">Component of the cytochrome c oxidase, the last enzyme in the mitochondrial electron transport chain which drives oxidative phosphorylation. The respiratory chain contains 3 multisubunit complexes succinate dehydrogenase (complex II, CII), ubiquinol-cytochrome c oxidoreductase (cytochrome b-c1 complex, complex III, CIII) and cytochrome c oxidase (complex IV, CIV), that cooperate to transfer electrons derived from NADH and succinate to molecular oxygen, creating an electrochemical gradient over the inner membrane that drives transmembrane transport and the ATP synthase. Cytochrome c oxidase is the component of the respiratory chain that catalyzes the reduction of oxygen to water. Electrons originating from reduced cytochrome c in the intermembrane space (IMS) are transferred via the dinuclear copper A center (CU(A)) of subunit 2 and heme A of subunit 1 to the active site in subunit 1, a binuclear center (BNC) formed by heme A3 and copper B (CU(B)). The BNC reduces molecular oxygen to 2 water molecules using 4 electrons from cytochrome c in the IMS and 4 protons from the mitochondrial matrix.</text>
</comment>
<dbReference type="EMBL" id="KP202351">
    <property type="protein sequence ID" value="AJK90851.1"/>
    <property type="molecule type" value="Genomic_DNA"/>
</dbReference>
<dbReference type="CTD" id="4514"/>
<dbReference type="Gene3D" id="1.20.120.80">
    <property type="entry name" value="Cytochrome c oxidase, subunit III, four-helix bundle"/>
    <property type="match status" value="1"/>
</dbReference>
<keyword evidence="4 8" id="KW-0812">Transmembrane</keyword>
<feature type="transmembrane region" description="Helical" evidence="9">
    <location>
        <begin position="184"/>
        <end position="213"/>
    </location>
</feature>
<evidence type="ECO:0000256" key="2">
    <source>
        <dbReference type="ARBA" id="ARBA00010581"/>
    </source>
</evidence>
<dbReference type="GO" id="GO:0016020">
    <property type="term" value="C:membrane"/>
    <property type="evidence" value="ECO:0007669"/>
    <property type="project" value="UniProtKB-SubCell"/>
</dbReference>
<evidence type="ECO:0000313" key="11">
    <source>
        <dbReference type="EMBL" id="AJK90851.1"/>
    </source>
</evidence>